<dbReference type="EMBL" id="VLLI01000002">
    <property type="protein sequence ID" value="TWJ03422.1"/>
    <property type="molecule type" value="Genomic_DNA"/>
</dbReference>
<dbReference type="OrthoDB" id="9790023at2"/>
<protein>
    <submittedName>
        <fullName evidence="1">LmbE family N-acetylglucosaminyl deacetylase</fullName>
    </submittedName>
</protein>
<accession>A0A562UC88</accession>
<dbReference type="AlphaFoldDB" id="A0A562UC88"/>
<evidence type="ECO:0000313" key="2">
    <source>
        <dbReference type="Proteomes" id="UP000317010"/>
    </source>
</evidence>
<reference evidence="1 2" key="1">
    <citation type="submission" date="2019-07" db="EMBL/GenBank/DDBJ databases">
        <title>Genomic Encyclopedia of Archaeal and Bacterial Type Strains, Phase II (KMG-II): from individual species to whole genera.</title>
        <authorList>
            <person name="Goeker M."/>
        </authorList>
    </citation>
    <scope>NUCLEOTIDE SEQUENCE [LARGE SCALE GENOMIC DNA]</scope>
    <source>
        <strain evidence="1 2">ATCC BAA-1854</strain>
    </source>
</reference>
<sequence>MNNETKKVAIIVAHPDDETLWAGGTILSHPEWTCFIISLCRKNDPDRAPKFEIVSKILGAESWMDDLDDGPEQTALSSNEVEEAILKLLPFFEFDIIITHSIYGEYTRHRRHEEIGKAVINLWHSGKIQTNELWAFAYEDGGRKYYPIAMEDAPIFFPLPHHVWEQKYSIIKNTYGFSPDSWEANTTPKEEAFWQFFNADQANNWLHSGHTTL</sequence>
<proteinExistence type="predicted"/>
<name>A0A562UC88_9SPHI</name>
<dbReference type="InterPro" id="IPR024078">
    <property type="entry name" value="LmbE-like_dom_sf"/>
</dbReference>
<organism evidence="1 2">
    <name type="scientific">Mucilaginibacter frigoritolerans</name>
    <dbReference type="NCBI Taxonomy" id="652788"/>
    <lineage>
        <taxon>Bacteria</taxon>
        <taxon>Pseudomonadati</taxon>
        <taxon>Bacteroidota</taxon>
        <taxon>Sphingobacteriia</taxon>
        <taxon>Sphingobacteriales</taxon>
        <taxon>Sphingobacteriaceae</taxon>
        <taxon>Mucilaginibacter</taxon>
    </lineage>
</organism>
<keyword evidence="2" id="KW-1185">Reference proteome</keyword>
<dbReference type="Proteomes" id="UP000317010">
    <property type="component" value="Unassembled WGS sequence"/>
</dbReference>
<evidence type="ECO:0000313" key="1">
    <source>
        <dbReference type="EMBL" id="TWJ03422.1"/>
    </source>
</evidence>
<dbReference type="InterPro" id="IPR003737">
    <property type="entry name" value="GlcNAc_PI_deacetylase-related"/>
</dbReference>
<dbReference type="SUPFAM" id="SSF102588">
    <property type="entry name" value="LmbE-like"/>
    <property type="match status" value="1"/>
</dbReference>
<dbReference type="RefSeq" id="WP_144910115.1">
    <property type="nucleotide sequence ID" value="NZ_VLLI01000002.1"/>
</dbReference>
<dbReference type="Gene3D" id="3.40.50.10320">
    <property type="entry name" value="LmbE-like"/>
    <property type="match status" value="1"/>
</dbReference>
<dbReference type="Pfam" id="PF02585">
    <property type="entry name" value="PIG-L"/>
    <property type="match status" value="1"/>
</dbReference>
<comment type="caution">
    <text evidence="1">The sequence shown here is derived from an EMBL/GenBank/DDBJ whole genome shotgun (WGS) entry which is preliminary data.</text>
</comment>
<gene>
    <name evidence="1" type="ORF">JN11_00965</name>
</gene>